<dbReference type="InterPro" id="IPR004117">
    <property type="entry name" value="7tm6_olfct_rcpt"/>
</dbReference>
<dbReference type="Proteomes" id="UP000719412">
    <property type="component" value="Unassembled WGS sequence"/>
</dbReference>
<proteinExistence type="predicted"/>
<name>A0A8J6L8F3_TENMO</name>
<feature type="transmembrane region" description="Helical" evidence="10">
    <location>
        <begin position="71"/>
        <end position="88"/>
    </location>
</feature>
<evidence type="ECO:0000256" key="10">
    <source>
        <dbReference type="SAM" id="Phobius"/>
    </source>
</evidence>
<feature type="transmembrane region" description="Helical" evidence="10">
    <location>
        <begin position="624"/>
        <end position="645"/>
    </location>
</feature>
<evidence type="ECO:0000256" key="8">
    <source>
        <dbReference type="ARBA" id="ARBA00023170"/>
    </source>
</evidence>
<evidence type="ECO:0000256" key="7">
    <source>
        <dbReference type="ARBA" id="ARBA00023136"/>
    </source>
</evidence>
<evidence type="ECO:0000313" key="11">
    <source>
        <dbReference type="EMBL" id="KAH0813489.1"/>
    </source>
</evidence>
<evidence type="ECO:0000256" key="4">
    <source>
        <dbReference type="ARBA" id="ARBA00022692"/>
    </source>
</evidence>
<keyword evidence="9" id="KW-0807">Transducer</keyword>
<dbReference type="GO" id="GO:0004984">
    <property type="term" value="F:olfactory receptor activity"/>
    <property type="evidence" value="ECO:0007669"/>
    <property type="project" value="InterPro"/>
</dbReference>
<dbReference type="PANTHER" id="PTHR21137">
    <property type="entry name" value="ODORANT RECEPTOR"/>
    <property type="match status" value="1"/>
</dbReference>
<dbReference type="GO" id="GO:0005549">
    <property type="term" value="F:odorant binding"/>
    <property type="evidence" value="ECO:0007669"/>
    <property type="project" value="InterPro"/>
</dbReference>
<dbReference type="Pfam" id="PF02949">
    <property type="entry name" value="7tm_6"/>
    <property type="match status" value="2"/>
</dbReference>
<gene>
    <name evidence="11" type="ORF">GEV33_009301</name>
</gene>
<keyword evidence="5" id="KW-0552">Olfaction</keyword>
<feature type="transmembrane region" description="Helical" evidence="10">
    <location>
        <begin position="39"/>
        <end position="59"/>
    </location>
</feature>
<dbReference type="EMBL" id="JABDTM020025227">
    <property type="protein sequence ID" value="KAH0813489.1"/>
    <property type="molecule type" value="Genomic_DNA"/>
</dbReference>
<sequence length="755" mass="88084">MSRFDWKWTIHANLFILRATGLWPEEGSYGRNLYTLRTLILTILFTLGHNFFQVCNIIFVVDSLETFTSDIYVTSASFLSLIKSYYLVKNLKTLKTLVMILKKRLLNPANRNEEILIENGLNSWKIVYQAYSCSTVVAFILLSGYPILDGSFREYRQPFPAWYPWDTKKSPVYEIMFVYQVVSQGYLATVIGNIDTLIALLNVFIGTQCDVLCDQLRNLRCTESSTGRRKLYECIQLHKEILTFTKKSNQFYDWIVFVQFFTSAINSGLTLFQLTVVSHASGQFYSSIVFESAVFMQIFMYCWFGNEVEIKSNNIPYNAFRADWVGASVHFKKDLLLLIMRSQKSLKVSALNLFYLNLNTLMKVRGFQQKKLLSGNMDKFEWKQTIRKNIFFLQMFGLWPKDETYKFDSYAALSAFLLTTFYFIGVFAQIINLFYIHHDLTILTRTVYLLVTEMLFGLKVYYVIKNTPLLKHLMNVLDADLFQPKSTRQVDLIRASLDTWTTVYKIFLGVCWGTDVFWAIYPLLDRSNLDRQLPYIAWYPYDAKQSPFYQLTYLHQVASYTYTIFSHINIDMLIAALNVYVGCQFDILGDNLRNLHEGDPNTNLINCVEHQKLILNFAEGSNNFFNWIILYQFFISGTMIGLTLFHLTIVTPLTSEFFTFMSYGFSIIMQIFMYCWYGNEVEVKSKNLSSAVFESNWTGLSLKVQKNLFFFILRAQKPVQMSAFKIFPLSLESFVKILRTAWSYFAVLQQVNSRN</sequence>
<feature type="transmembrane region" description="Helical" evidence="10">
    <location>
        <begin position="410"/>
        <end position="436"/>
    </location>
</feature>
<keyword evidence="4 10" id="KW-0812">Transmembrane</keyword>
<keyword evidence="6 10" id="KW-1133">Transmembrane helix</keyword>
<evidence type="ECO:0000256" key="2">
    <source>
        <dbReference type="ARBA" id="ARBA00022475"/>
    </source>
</evidence>
<keyword evidence="3" id="KW-0716">Sensory transduction</keyword>
<comment type="subcellular location">
    <subcellularLocation>
        <location evidence="1">Cell membrane</location>
        <topology evidence="1">Multi-pass membrane protein</topology>
    </subcellularLocation>
</comment>
<reference evidence="11" key="1">
    <citation type="journal article" date="2020" name="J Insects Food Feed">
        <title>The yellow mealworm (Tenebrio molitor) genome: a resource for the emerging insects as food and feed industry.</title>
        <authorList>
            <person name="Eriksson T."/>
            <person name="Andere A."/>
            <person name="Kelstrup H."/>
            <person name="Emery V."/>
            <person name="Picard C."/>
        </authorList>
    </citation>
    <scope>NUCLEOTIDE SEQUENCE</scope>
    <source>
        <strain evidence="11">Stoneville</strain>
        <tissue evidence="11">Whole head</tissue>
    </source>
</reference>
<evidence type="ECO:0000256" key="5">
    <source>
        <dbReference type="ARBA" id="ARBA00022725"/>
    </source>
</evidence>
<dbReference type="PANTHER" id="PTHR21137:SF35">
    <property type="entry name" value="ODORANT RECEPTOR 19A-RELATED"/>
    <property type="match status" value="1"/>
</dbReference>
<feature type="transmembrane region" description="Helical" evidence="10">
    <location>
        <begin position="284"/>
        <end position="304"/>
    </location>
</feature>
<dbReference type="GO" id="GO:0007165">
    <property type="term" value="P:signal transduction"/>
    <property type="evidence" value="ECO:0007669"/>
    <property type="project" value="UniProtKB-KW"/>
</dbReference>
<reference evidence="11" key="2">
    <citation type="submission" date="2021-08" db="EMBL/GenBank/DDBJ databases">
        <authorList>
            <person name="Eriksson T."/>
        </authorList>
    </citation>
    <scope>NUCLEOTIDE SEQUENCE</scope>
    <source>
        <strain evidence="11">Stoneville</strain>
        <tissue evidence="11">Whole head</tissue>
    </source>
</reference>
<dbReference type="GO" id="GO:0005886">
    <property type="term" value="C:plasma membrane"/>
    <property type="evidence" value="ECO:0007669"/>
    <property type="project" value="UniProtKB-SubCell"/>
</dbReference>
<evidence type="ECO:0008006" key="13">
    <source>
        <dbReference type="Google" id="ProtNLM"/>
    </source>
</evidence>
<dbReference type="AlphaFoldDB" id="A0A8J6L8F3"/>
<feature type="transmembrane region" description="Helical" evidence="10">
    <location>
        <begin position="442"/>
        <end position="464"/>
    </location>
</feature>
<keyword evidence="12" id="KW-1185">Reference proteome</keyword>
<organism evidence="11 12">
    <name type="scientific">Tenebrio molitor</name>
    <name type="common">Yellow mealworm beetle</name>
    <dbReference type="NCBI Taxonomy" id="7067"/>
    <lineage>
        <taxon>Eukaryota</taxon>
        <taxon>Metazoa</taxon>
        <taxon>Ecdysozoa</taxon>
        <taxon>Arthropoda</taxon>
        <taxon>Hexapoda</taxon>
        <taxon>Insecta</taxon>
        <taxon>Pterygota</taxon>
        <taxon>Neoptera</taxon>
        <taxon>Endopterygota</taxon>
        <taxon>Coleoptera</taxon>
        <taxon>Polyphaga</taxon>
        <taxon>Cucujiformia</taxon>
        <taxon>Tenebrionidae</taxon>
        <taxon>Tenebrio</taxon>
    </lineage>
</organism>
<feature type="transmembrane region" description="Helical" evidence="10">
    <location>
        <begin position="126"/>
        <end position="148"/>
    </location>
</feature>
<keyword evidence="7 10" id="KW-0472">Membrane</keyword>
<comment type="caution">
    <text evidence="11">The sequence shown here is derived from an EMBL/GenBank/DDBJ whole genome shotgun (WGS) entry which is preliminary data.</text>
</comment>
<keyword evidence="8" id="KW-0675">Receptor</keyword>
<feature type="transmembrane region" description="Helical" evidence="10">
    <location>
        <begin position="657"/>
        <end position="677"/>
    </location>
</feature>
<protein>
    <recommendedName>
        <fullName evidence="13">Odorant receptor</fullName>
    </recommendedName>
</protein>
<evidence type="ECO:0000256" key="1">
    <source>
        <dbReference type="ARBA" id="ARBA00004651"/>
    </source>
</evidence>
<evidence type="ECO:0000313" key="12">
    <source>
        <dbReference type="Proteomes" id="UP000719412"/>
    </source>
</evidence>
<accession>A0A8J6L8F3</accession>
<keyword evidence="2" id="KW-1003">Cell membrane</keyword>
<evidence type="ECO:0000256" key="9">
    <source>
        <dbReference type="ARBA" id="ARBA00023224"/>
    </source>
</evidence>
<evidence type="ECO:0000256" key="3">
    <source>
        <dbReference type="ARBA" id="ARBA00022606"/>
    </source>
</evidence>
<feature type="transmembrane region" description="Helical" evidence="10">
    <location>
        <begin position="251"/>
        <end position="272"/>
    </location>
</feature>
<evidence type="ECO:0000256" key="6">
    <source>
        <dbReference type="ARBA" id="ARBA00022989"/>
    </source>
</evidence>